<keyword evidence="8" id="KW-1185">Reference proteome</keyword>
<dbReference type="InterPro" id="IPR052374">
    <property type="entry name" value="SERAC1"/>
</dbReference>
<dbReference type="InterPro" id="IPR029058">
    <property type="entry name" value="AB_hydrolase_fold"/>
</dbReference>
<keyword evidence="4" id="KW-0256">Endoplasmic reticulum</keyword>
<keyword evidence="6" id="KW-0472">Membrane</keyword>
<evidence type="ECO:0000256" key="6">
    <source>
        <dbReference type="ARBA" id="ARBA00023136"/>
    </source>
</evidence>
<comment type="subcellular location">
    <subcellularLocation>
        <location evidence="2">Endoplasmic reticulum</location>
    </subcellularLocation>
    <subcellularLocation>
        <location evidence="3">Membrane</location>
    </subcellularLocation>
    <subcellularLocation>
        <location evidence="1">Mitochondrion</location>
    </subcellularLocation>
</comment>
<evidence type="ECO:0000256" key="5">
    <source>
        <dbReference type="ARBA" id="ARBA00023128"/>
    </source>
</evidence>
<reference evidence="7 8" key="1">
    <citation type="submission" date="2024-03" db="EMBL/GenBank/DDBJ databases">
        <title>A high-quality draft genome sequence of Diaporthe vaccinii, a causative agent of upright dieback and viscid rot disease in cranberry plants.</title>
        <authorList>
            <person name="Sarrasin M."/>
            <person name="Lang B.F."/>
            <person name="Burger G."/>
        </authorList>
    </citation>
    <scope>NUCLEOTIDE SEQUENCE [LARGE SCALE GENOMIC DNA]</scope>
    <source>
        <strain evidence="7 8">IS7</strain>
    </source>
</reference>
<dbReference type="SUPFAM" id="SSF53474">
    <property type="entry name" value="alpha/beta-Hydrolases"/>
    <property type="match status" value="1"/>
</dbReference>
<sequence length="160" mass="17927">MPAVRVMIFGYESQLPHSMSHVQLDDLAGPLQIAIGQILRSDKRKPLLLIGHSFDGLLVKQALIRIAEPGFENGLPNLLDMITGTLLFGTPNDGLDIKSLVLMVNDQPNRFLLESLNCKNSQVLRRQRQEFSKVLERTKLQLFCLYETELSPTATQDPAT</sequence>
<dbReference type="EMBL" id="JBAWTH010000122">
    <property type="protein sequence ID" value="KAL2276109.1"/>
    <property type="molecule type" value="Genomic_DNA"/>
</dbReference>
<proteinExistence type="predicted"/>
<name>A0ABR4E119_9PEZI</name>
<accession>A0ABR4E119</accession>
<evidence type="ECO:0000256" key="4">
    <source>
        <dbReference type="ARBA" id="ARBA00022824"/>
    </source>
</evidence>
<dbReference type="PANTHER" id="PTHR48182:SF2">
    <property type="entry name" value="PROTEIN SERAC1"/>
    <property type="match status" value="1"/>
</dbReference>
<evidence type="ECO:0000256" key="2">
    <source>
        <dbReference type="ARBA" id="ARBA00004240"/>
    </source>
</evidence>
<organism evidence="7 8">
    <name type="scientific">Diaporthe vaccinii</name>
    <dbReference type="NCBI Taxonomy" id="105482"/>
    <lineage>
        <taxon>Eukaryota</taxon>
        <taxon>Fungi</taxon>
        <taxon>Dikarya</taxon>
        <taxon>Ascomycota</taxon>
        <taxon>Pezizomycotina</taxon>
        <taxon>Sordariomycetes</taxon>
        <taxon>Sordariomycetidae</taxon>
        <taxon>Diaporthales</taxon>
        <taxon>Diaporthaceae</taxon>
        <taxon>Diaporthe</taxon>
        <taxon>Diaporthe eres species complex</taxon>
    </lineage>
</organism>
<evidence type="ECO:0008006" key="9">
    <source>
        <dbReference type="Google" id="ProtNLM"/>
    </source>
</evidence>
<protein>
    <recommendedName>
        <fullName evidence="9">AB hydrolase-1 domain-containing protein</fullName>
    </recommendedName>
</protein>
<evidence type="ECO:0000256" key="1">
    <source>
        <dbReference type="ARBA" id="ARBA00004173"/>
    </source>
</evidence>
<dbReference type="Proteomes" id="UP001600888">
    <property type="component" value="Unassembled WGS sequence"/>
</dbReference>
<evidence type="ECO:0000313" key="8">
    <source>
        <dbReference type="Proteomes" id="UP001600888"/>
    </source>
</evidence>
<evidence type="ECO:0000313" key="7">
    <source>
        <dbReference type="EMBL" id="KAL2276109.1"/>
    </source>
</evidence>
<gene>
    <name evidence="7" type="ORF">FJTKL_01389</name>
</gene>
<keyword evidence="5" id="KW-0496">Mitochondrion</keyword>
<comment type="caution">
    <text evidence="7">The sequence shown here is derived from an EMBL/GenBank/DDBJ whole genome shotgun (WGS) entry which is preliminary data.</text>
</comment>
<evidence type="ECO:0000256" key="3">
    <source>
        <dbReference type="ARBA" id="ARBA00004370"/>
    </source>
</evidence>
<dbReference type="PANTHER" id="PTHR48182">
    <property type="entry name" value="PROTEIN SERAC1"/>
    <property type="match status" value="1"/>
</dbReference>